<protein>
    <submittedName>
        <fullName evidence="1">Uncharacterized protein</fullName>
    </submittedName>
</protein>
<evidence type="ECO:0000313" key="1">
    <source>
        <dbReference type="EMBL" id="KAJ1365653.1"/>
    </source>
</evidence>
<comment type="caution">
    <text evidence="1">The sequence shown here is derived from an EMBL/GenBank/DDBJ whole genome shotgun (WGS) entry which is preliminary data.</text>
</comment>
<dbReference type="Proteomes" id="UP001196413">
    <property type="component" value="Unassembled WGS sequence"/>
</dbReference>
<reference evidence="1" key="1">
    <citation type="submission" date="2021-06" db="EMBL/GenBank/DDBJ databases">
        <title>Parelaphostrongylus tenuis whole genome reference sequence.</title>
        <authorList>
            <person name="Garwood T.J."/>
            <person name="Larsen P.A."/>
            <person name="Fountain-Jones N.M."/>
            <person name="Garbe J.R."/>
            <person name="Macchietto M.G."/>
            <person name="Kania S.A."/>
            <person name="Gerhold R.W."/>
            <person name="Richards J.E."/>
            <person name="Wolf T.M."/>
        </authorList>
    </citation>
    <scope>NUCLEOTIDE SEQUENCE</scope>
    <source>
        <strain evidence="1">MNPRO001-30</strain>
        <tissue evidence="1">Meninges</tissue>
    </source>
</reference>
<gene>
    <name evidence="1" type="ORF">KIN20_026053</name>
</gene>
<sequence>MQTSGQDLSPEKYSRYFSLSALILKKDSEEGGVAETSASYPYLDLLTAINDGNTSVVHQRRAS</sequence>
<dbReference type="AlphaFoldDB" id="A0AAD5QUU6"/>
<proteinExistence type="predicted"/>
<name>A0AAD5QUU6_PARTN</name>
<dbReference type="EMBL" id="JAHQIW010005322">
    <property type="protein sequence ID" value="KAJ1365653.1"/>
    <property type="molecule type" value="Genomic_DNA"/>
</dbReference>
<keyword evidence="2" id="KW-1185">Reference proteome</keyword>
<organism evidence="1 2">
    <name type="scientific">Parelaphostrongylus tenuis</name>
    <name type="common">Meningeal worm</name>
    <dbReference type="NCBI Taxonomy" id="148309"/>
    <lineage>
        <taxon>Eukaryota</taxon>
        <taxon>Metazoa</taxon>
        <taxon>Ecdysozoa</taxon>
        <taxon>Nematoda</taxon>
        <taxon>Chromadorea</taxon>
        <taxon>Rhabditida</taxon>
        <taxon>Rhabditina</taxon>
        <taxon>Rhabditomorpha</taxon>
        <taxon>Strongyloidea</taxon>
        <taxon>Metastrongylidae</taxon>
        <taxon>Parelaphostrongylus</taxon>
    </lineage>
</organism>
<accession>A0AAD5QUU6</accession>
<evidence type="ECO:0000313" key="2">
    <source>
        <dbReference type="Proteomes" id="UP001196413"/>
    </source>
</evidence>